<dbReference type="InterPro" id="IPR050951">
    <property type="entry name" value="Retrovirus_Pol_polyprotein"/>
</dbReference>
<sequence>MGHIGEEKTKEGIFRKSLWKNWEKELSEYINTCLICHKANKIHIKRFELFQNIEEHMYHLEIINMDQVTGLVPGGKEIFNACLLVLNRYGKSVSFLKFHNQDTVMDTAIMFWKIIIANCGVPRIIISDRDPNLTSEFWTNLYEMLGAKLALSTSYHPQTDDLEERMIQTLSDLIRILCAYGM</sequence>
<evidence type="ECO:0000313" key="3">
    <source>
        <dbReference type="EMBL" id="MBW0569332.1"/>
    </source>
</evidence>
<dbReference type="GO" id="GO:0005634">
    <property type="term" value="C:nucleus"/>
    <property type="evidence" value="ECO:0007669"/>
    <property type="project" value="UniProtKB-ARBA"/>
</dbReference>
<feature type="domain" description="Integrase catalytic" evidence="2">
    <location>
        <begin position="55"/>
        <end position="182"/>
    </location>
</feature>
<dbReference type="InterPro" id="IPR041588">
    <property type="entry name" value="Integrase_H2C2"/>
</dbReference>
<dbReference type="PROSITE" id="PS50994">
    <property type="entry name" value="INTEGRASE"/>
    <property type="match status" value="1"/>
</dbReference>
<reference evidence="3" key="1">
    <citation type="submission" date="2021-03" db="EMBL/GenBank/DDBJ databases">
        <title>Draft genome sequence of rust myrtle Austropuccinia psidii MF-1, a brazilian biotype.</title>
        <authorList>
            <person name="Quecine M.C."/>
            <person name="Pachon D.M.R."/>
            <person name="Bonatelli M.L."/>
            <person name="Correr F.H."/>
            <person name="Franceschini L.M."/>
            <person name="Leite T.F."/>
            <person name="Margarido G.R.A."/>
            <person name="Almeida C.A."/>
            <person name="Ferrarezi J.A."/>
            <person name="Labate C.A."/>
        </authorList>
    </citation>
    <scope>NUCLEOTIDE SEQUENCE</scope>
    <source>
        <strain evidence="3">MF-1</strain>
    </source>
</reference>
<organism evidence="3 4">
    <name type="scientific">Austropuccinia psidii MF-1</name>
    <dbReference type="NCBI Taxonomy" id="1389203"/>
    <lineage>
        <taxon>Eukaryota</taxon>
        <taxon>Fungi</taxon>
        <taxon>Dikarya</taxon>
        <taxon>Basidiomycota</taxon>
        <taxon>Pucciniomycotina</taxon>
        <taxon>Pucciniomycetes</taxon>
        <taxon>Pucciniales</taxon>
        <taxon>Sphaerophragmiaceae</taxon>
        <taxon>Austropuccinia</taxon>
    </lineage>
</organism>
<dbReference type="SUPFAM" id="SSF53098">
    <property type="entry name" value="Ribonuclease H-like"/>
    <property type="match status" value="1"/>
</dbReference>
<dbReference type="InterPro" id="IPR036397">
    <property type="entry name" value="RNaseH_sf"/>
</dbReference>
<dbReference type="Gene3D" id="3.30.420.10">
    <property type="entry name" value="Ribonuclease H-like superfamily/Ribonuclease H"/>
    <property type="match status" value="1"/>
</dbReference>
<comment type="caution">
    <text evidence="3">The sequence shown here is derived from an EMBL/GenBank/DDBJ whole genome shotgun (WGS) entry which is preliminary data.</text>
</comment>
<dbReference type="PANTHER" id="PTHR37984:SF5">
    <property type="entry name" value="PROTEIN NYNRIN-LIKE"/>
    <property type="match status" value="1"/>
</dbReference>
<dbReference type="GO" id="GO:0003723">
    <property type="term" value="F:RNA binding"/>
    <property type="evidence" value="ECO:0007669"/>
    <property type="project" value="UniProtKB-KW"/>
</dbReference>
<protein>
    <recommendedName>
        <fullName evidence="2">Integrase catalytic domain-containing protein</fullName>
    </recommendedName>
</protein>
<dbReference type="InterPro" id="IPR001584">
    <property type="entry name" value="Integrase_cat-core"/>
</dbReference>
<dbReference type="PANTHER" id="PTHR37984">
    <property type="entry name" value="PROTEIN CBG26694"/>
    <property type="match status" value="1"/>
</dbReference>
<keyword evidence="1" id="KW-0694">RNA-binding</keyword>
<accession>A0A9Q3PR13</accession>
<evidence type="ECO:0000256" key="1">
    <source>
        <dbReference type="ARBA" id="ARBA00022884"/>
    </source>
</evidence>
<dbReference type="InterPro" id="IPR012337">
    <property type="entry name" value="RNaseH-like_sf"/>
</dbReference>
<dbReference type="AlphaFoldDB" id="A0A9Q3PR13"/>
<dbReference type="GO" id="GO:0015074">
    <property type="term" value="P:DNA integration"/>
    <property type="evidence" value="ECO:0007669"/>
    <property type="project" value="InterPro"/>
</dbReference>
<evidence type="ECO:0000313" key="4">
    <source>
        <dbReference type="Proteomes" id="UP000765509"/>
    </source>
</evidence>
<dbReference type="EMBL" id="AVOT02084186">
    <property type="protein sequence ID" value="MBW0569332.1"/>
    <property type="molecule type" value="Genomic_DNA"/>
</dbReference>
<gene>
    <name evidence="3" type="ORF">O181_109047</name>
</gene>
<dbReference type="Pfam" id="PF17921">
    <property type="entry name" value="Integrase_H2C2"/>
    <property type="match status" value="1"/>
</dbReference>
<proteinExistence type="predicted"/>
<evidence type="ECO:0000259" key="2">
    <source>
        <dbReference type="PROSITE" id="PS50994"/>
    </source>
</evidence>
<name>A0A9Q3PR13_9BASI</name>
<keyword evidence="4" id="KW-1185">Reference proteome</keyword>
<dbReference type="Proteomes" id="UP000765509">
    <property type="component" value="Unassembled WGS sequence"/>
</dbReference>